<reference evidence="2" key="3">
    <citation type="submission" date="2020-12" db="UniProtKB">
        <authorList>
            <consortium name="EnsemblPlants"/>
        </authorList>
    </citation>
    <scope>IDENTIFICATION</scope>
</reference>
<reference evidence="1 3" key="1">
    <citation type="journal article" date="2008" name="Science">
        <title>The Physcomitrella genome reveals evolutionary insights into the conquest of land by plants.</title>
        <authorList>
            <person name="Rensing S."/>
            <person name="Lang D."/>
            <person name="Zimmer A."/>
            <person name="Terry A."/>
            <person name="Salamov A."/>
            <person name="Shapiro H."/>
            <person name="Nishiyama T."/>
            <person name="Perroud P.-F."/>
            <person name="Lindquist E."/>
            <person name="Kamisugi Y."/>
            <person name="Tanahashi T."/>
            <person name="Sakakibara K."/>
            <person name="Fujita T."/>
            <person name="Oishi K."/>
            <person name="Shin-I T."/>
            <person name="Kuroki Y."/>
            <person name="Toyoda A."/>
            <person name="Suzuki Y."/>
            <person name="Hashimoto A."/>
            <person name="Yamaguchi K."/>
            <person name="Sugano A."/>
            <person name="Kohara Y."/>
            <person name="Fujiyama A."/>
            <person name="Anterola A."/>
            <person name="Aoki S."/>
            <person name="Ashton N."/>
            <person name="Barbazuk W.B."/>
            <person name="Barker E."/>
            <person name="Bennetzen J."/>
            <person name="Bezanilla M."/>
            <person name="Blankenship R."/>
            <person name="Cho S.H."/>
            <person name="Dutcher S."/>
            <person name="Estelle M."/>
            <person name="Fawcett J.A."/>
            <person name="Gundlach H."/>
            <person name="Hanada K."/>
            <person name="Heyl A."/>
            <person name="Hicks K.A."/>
            <person name="Hugh J."/>
            <person name="Lohr M."/>
            <person name="Mayer K."/>
            <person name="Melkozernov A."/>
            <person name="Murata T."/>
            <person name="Nelson D."/>
            <person name="Pils B."/>
            <person name="Prigge M."/>
            <person name="Reiss B."/>
            <person name="Renner T."/>
            <person name="Rombauts S."/>
            <person name="Rushton P."/>
            <person name="Sanderfoot A."/>
            <person name="Schween G."/>
            <person name="Shiu S.-H."/>
            <person name="Stueber K."/>
            <person name="Theodoulou F.L."/>
            <person name="Tu H."/>
            <person name="Van de Peer Y."/>
            <person name="Verrier P.J."/>
            <person name="Waters E."/>
            <person name="Wood A."/>
            <person name="Yang L."/>
            <person name="Cove D."/>
            <person name="Cuming A."/>
            <person name="Hasebe M."/>
            <person name="Lucas S."/>
            <person name="Mishler D.B."/>
            <person name="Reski R."/>
            <person name="Grigoriev I."/>
            <person name="Quatrano R.S."/>
            <person name="Boore J.L."/>
        </authorList>
    </citation>
    <scope>NUCLEOTIDE SEQUENCE [LARGE SCALE GENOMIC DNA]</scope>
    <source>
        <strain evidence="2 3">cv. Gransden 2004</strain>
    </source>
</reference>
<dbReference type="EnsemblPlants" id="Pp3c3_17207V3.2">
    <property type="protein sequence ID" value="Pp3c3_17207V3.2"/>
    <property type="gene ID" value="Pp3c3_17207"/>
</dbReference>
<keyword evidence="3" id="KW-1185">Reference proteome</keyword>
<dbReference type="EnsemblPlants" id="Pp3c3_17207V3.1">
    <property type="protein sequence ID" value="Pp3c3_17207V3.1"/>
    <property type="gene ID" value="Pp3c3_17207"/>
</dbReference>
<dbReference type="Proteomes" id="UP000006727">
    <property type="component" value="Chromosome 3"/>
</dbReference>
<sequence length="171" mass="19572">MIYIEIIERRRLRLSKRKEGPTHPLIAQQQQPWSSFLSLRPRGLRERVSWVVASLWDDDDVPQMDDCGSALALALHGTERKRERELNCTNIALELRLAWAGGSKFSGTFEYFRGIPPGNSSRITAVLRAEASYRTESPRFRLLFLICNGVFGEIAVGRRCWICLSSLFSRT</sequence>
<accession>A0A2K1KUU7</accession>
<dbReference type="Gramene" id="Pp3c3_17207V3.1">
    <property type="protein sequence ID" value="Pp3c3_17207V3.1"/>
    <property type="gene ID" value="Pp3c3_17207"/>
</dbReference>
<organism evidence="1">
    <name type="scientific">Physcomitrium patens</name>
    <name type="common">Spreading-leaved earth moss</name>
    <name type="synonym">Physcomitrella patens</name>
    <dbReference type="NCBI Taxonomy" id="3218"/>
    <lineage>
        <taxon>Eukaryota</taxon>
        <taxon>Viridiplantae</taxon>
        <taxon>Streptophyta</taxon>
        <taxon>Embryophyta</taxon>
        <taxon>Bryophyta</taxon>
        <taxon>Bryophytina</taxon>
        <taxon>Bryopsida</taxon>
        <taxon>Funariidae</taxon>
        <taxon>Funariales</taxon>
        <taxon>Funariaceae</taxon>
        <taxon>Physcomitrium</taxon>
    </lineage>
</organism>
<evidence type="ECO:0000313" key="1">
    <source>
        <dbReference type="EMBL" id="PNR57562.1"/>
    </source>
</evidence>
<dbReference type="EMBL" id="ABEU02000003">
    <property type="protein sequence ID" value="PNR57562.1"/>
    <property type="molecule type" value="Genomic_DNA"/>
</dbReference>
<evidence type="ECO:0000313" key="2">
    <source>
        <dbReference type="EnsemblPlants" id="Pp3c3_17207V3.1"/>
    </source>
</evidence>
<name>A0A2K1KUU7_PHYPA</name>
<dbReference type="AlphaFoldDB" id="A0A2K1KUU7"/>
<reference evidence="1 3" key="2">
    <citation type="journal article" date="2018" name="Plant J.">
        <title>The Physcomitrella patens chromosome-scale assembly reveals moss genome structure and evolution.</title>
        <authorList>
            <person name="Lang D."/>
            <person name="Ullrich K.K."/>
            <person name="Murat F."/>
            <person name="Fuchs J."/>
            <person name="Jenkins J."/>
            <person name="Haas F.B."/>
            <person name="Piednoel M."/>
            <person name="Gundlach H."/>
            <person name="Van Bel M."/>
            <person name="Meyberg R."/>
            <person name="Vives C."/>
            <person name="Morata J."/>
            <person name="Symeonidi A."/>
            <person name="Hiss M."/>
            <person name="Muchero W."/>
            <person name="Kamisugi Y."/>
            <person name="Saleh O."/>
            <person name="Blanc G."/>
            <person name="Decker E.L."/>
            <person name="van Gessel N."/>
            <person name="Grimwood J."/>
            <person name="Hayes R.D."/>
            <person name="Graham S.W."/>
            <person name="Gunter L.E."/>
            <person name="McDaniel S.F."/>
            <person name="Hoernstein S.N.W."/>
            <person name="Larsson A."/>
            <person name="Li F.W."/>
            <person name="Perroud P.F."/>
            <person name="Phillips J."/>
            <person name="Ranjan P."/>
            <person name="Rokshar D.S."/>
            <person name="Rothfels C.J."/>
            <person name="Schneider L."/>
            <person name="Shu S."/>
            <person name="Stevenson D.W."/>
            <person name="Thummler F."/>
            <person name="Tillich M."/>
            <person name="Villarreal Aguilar J.C."/>
            <person name="Widiez T."/>
            <person name="Wong G.K."/>
            <person name="Wymore A."/>
            <person name="Zhang Y."/>
            <person name="Zimmer A.D."/>
            <person name="Quatrano R.S."/>
            <person name="Mayer K.F.X."/>
            <person name="Goodstein D."/>
            <person name="Casacuberta J.M."/>
            <person name="Vandepoele K."/>
            <person name="Reski R."/>
            <person name="Cuming A.C."/>
            <person name="Tuskan G.A."/>
            <person name="Maumus F."/>
            <person name="Salse J."/>
            <person name="Schmutz J."/>
            <person name="Rensing S.A."/>
        </authorList>
    </citation>
    <scope>NUCLEOTIDE SEQUENCE [LARGE SCALE GENOMIC DNA]</scope>
    <source>
        <strain evidence="2 3">cv. Gransden 2004</strain>
    </source>
</reference>
<dbReference type="InParanoid" id="A0A2K1KUU7"/>
<evidence type="ECO:0000313" key="3">
    <source>
        <dbReference type="Proteomes" id="UP000006727"/>
    </source>
</evidence>
<proteinExistence type="predicted"/>
<protein>
    <submittedName>
        <fullName evidence="1 2">Uncharacterized protein</fullName>
    </submittedName>
</protein>
<dbReference type="Gramene" id="Pp3c3_17207V3.2">
    <property type="protein sequence ID" value="Pp3c3_17207V3.2"/>
    <property type="gene ID" value="Pp3c3_17207"/>
</dbReference>
<gene>
    <name evidence="1" type="ORF">PHYPA_004556</name>
</gene>